<evidence type="ECO:0000256" key="1">
    <source>
        <dbReference type="SAM" id="SignalP"/>
    </source>
</evidence>
<dbReference type="AlphaFoldDB" id="A0A3Q9FNR8"/>
<keyword evidence="5" id="KW-1185">Reference proteome</keyword>
<feature type="signal peptide" evidence="1">
    <location>
        <begin position="1"/>
        <end position="21"/>
    </location>
</feature>
<evidence type="ECO:0000313" key="4">
    <source>
        <dbReference type="EMBL" id="AZQ61887.1"/>
    </source>
</evidence>
<evidence type="ECO:0000259" key="3">
    <source>
        <dbReference type="Pfam" id="PF25275"/>
    </source>
</evidence>
<dbReference type="GO" id="GO:0016829">
    <property type="term" value="F:lyase activity"/>
    <property type="evidence" value="ECO:0007669"/>
    <property type="project" value="UniProtKB-KW"/>
</dbReference>
<dbReference type="Gene3D" id="3.40.630.40">
    <property type="entry name" value="Zn-dependent exopeptidases"/>
    <property type="match status" value="1"/>
</dbReference>
<dbReference type="InterPro" id="IPR033803">
    <property type="entry name" value="CBD-like_Golvesin-Xly"/>
</dbReference>
<feature type="chain" id="PRO_5018679865" evidence="1">
    <location>
        <begin position="22"/>
        <end position="1001"/>
    </location>
</feature>
<dbReference type="RefSeq" id="WP_126612848.1">
    <property type="nucleotide sequence ID" value="NZ_CP034562.1"/>
</dbReference>
<accession>A0A3Q9FNR8</accession>
<gene>
    <name evidence="4" type="ORF">EI427_06425</name>
</gene>
<dbReference type="GO" id="GO:0008745">
    <property type="term" value="F:N-acetylmuramoyl-L-alanine amidase activity"/>
    <property type="evidence" value="ECO:0007669"/>
    <property type="project" value="InterPro"/>
</dbReference>
<dbReference type="Pfam" id="PF01520">
    <property type="entry name" value="Amidase_3"/>
    <property type="match status" value="1"/>
</dbReference>
<dbReference type="Proteomes" id="UP000267268">
    <property type="component" value="Chromosome 1"/>
</dbReference>
<name>A0A3Q9FNR8_9BACT</name>
<dbReference type="SUPFAM" id="SSF53187">
    <property type="entry name" value="Zn-dependent exopeptidases"/>
    <property type="match status" value="1"/>
</dbReference>
<organism evidence="4 5">
    <name type="scientific">Flammeovirga pectinis</name>
    <dbReference type="NCBI Taxonomy" id="2494373"/>
    <lineage>
        <taxon>Bacteria</taxon>
        <taxon>Pseudomonadati</taxon>
        <taxon>Bacteroidota</taxon>
        <taxon>Cytophagia</taxon>
        <taxon>Cytophagales</taxon>
        <taxon>Flammeovirgaceae</taxon>
        <taxon>Flammeovirga</taxon>
    </lineage>
</organism>
<dbReference type="GO" id="GO:0009253">
    <property type="term" value="P:peptidoglycan catabolic process"/>
    <property type="evidence" value="ECO:0007669"/>
    <property type="project" value="InterPro"/>
</dbReference>
<keyword evidence="1" id="KW-0732">Signal</keyword>
<protein>
    <submittedName>
        <fullName evidence="4">Xanthan lyase</fullName>
    </submittedName>
</protein>
<keyword evidence="4" id="KW-0456">Lyase</keyword>
<dbReference type="EMBL" id="CP034562">
    <property type="protein sequence ID" value="AZQ61887.1"/>
    <property type="molecule type" value="Genomic_DNA"/>
</dbReference>
<dbReference type="Pfam" id="PF25275">
    <property type="entry name" value="Golvesin_C"/>
    <property type="match status" value="1"/>
</dbReference>
<dbReference type="OrthoDB" id="719733at2"/>
<sequence length="1001" mass="114201">MFKQIFLIVLIFSFIPTITSAQSIKDVKSKFDEYILHAKLGEFTYQPDSTARLDTVSINKKTKKVYLFLGKQWEYKPVRREDVEDVYTQTRKFLGDKYAKYDFVFFVGKTDDKNQKKIAKKNKWPQTPKCKFADLVPNIYRYKHHFDHKRNTVHKHKGIPHVQKISKEKSPTKGLYNNHLAIWNSHGWYYEKSLNRWEWQRARLFQTVEDLLPTAFVLPYLVPMLENAGANVYLPRERDIQSKMLIVDNDGDRRGYTEKEGVFAGGKGFKYKEEYSEEKPFSIGTYRKVKSTKKENVVFEWQTEGEIKGEFGVYISYATLPISIDDAHYVIKHQKQETAYLVNQKIAGGTWVYLGTFKFDGSPEEGVYLSSKSKHKDKIITADAVRFGGGSGNIKRGNTTSGRPRFMEGARYHLQFSGAPTEVYAPKNEGNDYKDDYQSRGEWVNWLTGAPFAINPDVANSGLNVPIDLALALHTDSGVSDSDTTKGTLLIYSTTDMKKNTTFPNGQSRYTNRDLADIIQTQIVADLRVLHDSIWNRRELWDRRYSEAVYPNVPTILIELLSHQNFKDMRFALDPQFRFDVSRAIYKGIVKYLSYQENRPFVIQPLKPKEFAVTLQNQKAFLQWKVQLDSLEKTAVPSYYKLYTNKDNQGWDAGSIVYGNNLEVAIEKAHFYRFKIAAVNEGGESFTTEELSIADFGNKPALIVNGFDRIGAPSVIDTPSYKGFTTSDDGVADGVDISFTGNQYDYNPKSDWLDDDAPGHGASYADAETILIRGNTHDFTRVHGEAFYYLKQSFVSVSIEAIENGLIKLEDYEVVDVLFGEQKSTEPVQEGKGKVYSCFSSSFKKKLSVFLEQPSSKLFISGAYIGTDLFEKPNGLRKGRKHTDVLYAKKKLHFIGRTNYADKVGTVFSVNSNFKSLNNLSYANTIDTKLYRVEAPDALDPADKATKVIGRYTGNNKSIGIAYSDDENKIVALGFPFETITSEQKRIEFMEEVIVFFQSIN</sequence>
<dbReference type="InterPro" id="IPR002508">
    <property type="entry name" value="MurNAc-LAA_cat"/>
</dbReference>
<dbReference type="KEGG" id="fll:EI427_06425"/>
<proteinExistence type="predicted"/>
<feature type="domain" description="Golvesin/Xly CBD-like" evidence="3">
    <location>
        <begin position="285"/>
        <end position="387"/>
    </location>
</feature>
<evidence type="ECO:0000259" key="2">
    <source>
        <dbReference type="Pfam" id="PF01520"/>
    </source>
</evidence>
<reference evidence="4 5" key="1">
    <citation type="submission" date="2018-12" db="EMBL/GenBank/DDBJ databases">
        <title>Flammeovirga pectinis sp. nov., isolated from the gut of the Korean scallop, Patinopecten yessoensis.</title>
        <authorList>
            <person name="Bae J.-W."/>
            <person name="Jeong Y.-S."/>
            <person name="Kang W."/>
        </authorList>
    </citation>
    <scope>NUCLEOTIDE SEQUENCE [LARGE SCALE GENOMIC DNA]</scope>
    <source>
        <strain evidence="4 5">L12M1</strain>
    </source>
</reference>
<feature type="domain" description="MurNAc-LAA" evidence="2">
    <location>
        <begin position="466"/>
        <end position="590"/>
    </location>
</feature>
<evidence type="ECO:0000313" key="5">
    <source>
        <dbReference type="Proteomes" id="UP000267268"/>
    </source>
</evidence>